<dbReference type="AlphaFoldDB" id="A0A6G0XPY4"/>
<gene>
    <name evidence="1" type="ORF">FWK35_00020715</name>
</gene>
<dbReference type="EMBL" id="VUJU01007647">
    <property type="protein sequence ID" value="KAF0742557.1"/>
    <property type="molecule type" value="Genomic_DNA"/>
</dbReference>
<evidence type="ECO:0000313" key="2">
    <source>
        <dbReference type="Proteomes" id="UP000478052"/>
    </source>
</evidence>
<name>A0A6G0XPY4_APHCR</name>
<accession>A0A6G0XPY4</accession>
<organism evidence="1 2">
    <name type="scientific">Aphis craccivora</name>
    <name type="common">Cowpea aphid</name>
    <dbReference type="NCBI Taxonomy" id="307492"/>
    <lineage>
        <taxon>Eukaryota</taxon>
        <taxon>Metazoa</taxon>
        <taxon>Ecdysozoa</taxon>
        <taxon>Arthropoda</taxon>
        <taxon>Hexapoda</taxon>
        <taxon>Insecta</taxon>
        <taxon>Pterygota</taxon>
        <taxon>Neoptera</taxon>
        <taxon>Paraneoptera</taxon>
        <taxon>Hemiptera</taxon>
        <taxon>Sternorrhyncha</taxon>
        <taxon>Aphidomorpha</taxon>
        <taxon>Aphidoidea</taxon>
        <taxon>Aphididae</taxon>
        <taxon>Aphidini</taxon>
        <taxon>Aphis</taxon>
        <taxon>Aphis</taxon>
    </lineage>
</organism>
<protein>
    <submittedName>
        <fullName evidence="1">Zinc finger MYM-type protein 1-like</fullName>
    </submittedName>
</protein>
<sequence length="234" mass="26538">MLNSKKKTTKIVLLVAVFEGGKCPLLPGVAIVGVLKTFSEDLYRKLASRCEAKVILKKLNRLECALIAVFRGEILETLNKTSITLQSVSTDLITVSARNRSTFLNYEISTKKLSGLMTLIGRESFIIKTYFVILDNLNIQCAKKLCEVYPNDLNVILASEVVQLQKHIKSVEVTDNNLKIIKKLKLWIRCNNLLILYPYVEIALRIFCQWHLPTVQLSVHFLFSNKSKIILGKL</sequence>
<dbReference type="Proteomes" id="UP000478052">
    <property type="component" value="Unassembled WGS sequence"/>
</dbReference>
<keyword evidence="2" id="KW-1185">Reference proteome</keyword>
<proteinExistence type="predicted"/>
<comment type="caution">
    <text evidence="1">The sequence shown here is derived from an EMBL/GenBank/DDBJ whole genome shotgun (WGS) entry which is preliminary data.</text>
</comment>
<evidence type="ECO:0000313" key="1">
    <source>
        <dbReference type="EMBL" id="KAF0742557.1"/>
    </source>
</evidence>
<reference evidence="1 2" key="1">
    <citation type="submission" date="2019-08" db="EMBL/GenBank/DDBJ databases">
        <title>Whole genome of Aphis craccivora.</title>
        <authorList>
            <person name="Voronova N.V."/>
            <person name="Shulinski R.S."/>
            <person name="Bandarenka Y.V."/>
            <person name="Zhorov D.G."/>
            <person name="Warner D."/>
        </authorList>
    </citation>
    <scope>NUCLEOTIDE SEQUENCE [LARGE SCALE GENOMIC DNA]</scope>
    <source>
        <strain evidence="1">180601</strain>
        <tissue evidence="1">Whole Body</tissue>
    </source>
</reference>